<dbReference type="SUPFAM" id="SSF47188">
    <property type="entry name" value="Hemerythrin-like"/>
    <property type="match status" value="1"/>
</dbReference>
<evidence type="ECO:0000313" key="7">
    <source>
        <dbReference type="Proteomes" id="UP000028481"/>
    </source>
</evidence>
<evidence type="ECO:0008006" key="8">
    <source>
        <dbReference type="Google" id="ProtNLM"/>
    </source>
</evidence>
<dbReference type="Pfam" id="PF00563">
    <property type="entry name" value="EAL"/>
    <property type="match status" value="1"/>
</dbReference>
<dbReference type="CDD" id="cd01949">
    <property type="entry name" value="GGDEF"/>
    <property type="match status" value="1"/>
</dbReference>
<keyword evidence="3" id="KW-0408">Iron</keyword>
<dbReference type="GO" id="GO:0046872">
    <property type="term" value="F:metal ion binding"/>
    <property type="evidence" value="ECO:0007669"/>
    <property type="project" value="UniProtKB-KW"/>
</dbReference>
<evidence type="ECO:0000256" key="1">
    <source>
        <dbReference type="ARBA" id="ARBA00010587"/>
    </source>
</evidence>
<dbReference type="PaxDb" id="289377-HL41_02885"/>
<dbReference type="RefSeq" id="WP_038062086.1">
    <property type="nucleotide sequence ID" value="NZ_CP008796.1"/>
</dbReference>
<feature type="domain" description="GGDEF" evidence="5">
    <location>
        <begin position="174"/>
        <end position="313"/>
    </location>
</feature>
<dbReference type="Pfam" id="PF00990">
    <property type="entry name" value="GGDEF"/>
    <property type="match status" value="1"/>
</dbReference>
<dbReference type="Proteomes" id="UP000028481">
    <property type="component" value="Chromosome"/>
</dbReference>
<dbReference type="OrthoDB" id="9777298at2"/>
<dbReference type="CDD" id="cd01948">
    <property type="entry name" value="EAL"/>
    <property type="match status" value="1"/>
</dbReference>
<name>A0A075WS08_9BACT</name>
<proteinExistence type="inferred from homology"/>
<dbReference type="Gene3D" id="3.20.20.450">
    <property type="entry name" value="EAL domain"/>
    <property type="match status" value="1"/>
</dbReference>
<reference evidence="6 7" key="1">
    <citation type="journal article" date="2015" name="Genome Announc.">
        <title>Genome Sequence of a Sulfate-Reducing Thermophilic Bacterium, Thermodesulfobacterium commune DSM 2178T (Phylum Thermodesulfobacteria).</title>
        <authorList>
            <person name="Bhatnagar S."/>
            <person name="Badger J.H."/>
            <person name="Madupu R."/>
            <person name="Khouri H.M."/>
            <person name="O'Connor E.M."/>
            <person name="Robb F.T."/>
            <person name="Ward N.L."/>
            <person name="Eisen J.A."/>
        </authorList>
    </citation>
    <scope>NUCLEOTIDE SEQUENCE [LARGE SCALE GENOMIC DNA]</scope>
    <source>
        <strain evidence="6 7">DSM 2178</strain>
    </source>
</reference>
<dbReference type="NCBIfam" id="NF033749">
    <property type="entry name" value="bact_hemeryth"/>
    <property type="match status" value="1"/>
</dbReference>
<gene>
    <name evidence="6" type="ORF">HL41_02885</name>
</gene>
<dbReference type="PROSITE" id="PS50883">
    <property type="entry name" value="EAL"/>
    <property type="match status" value="1"/>
</dbReference>
<dbReference type="InterPro" id="IPR001633">
    <property type="entry name" value="EAL_dom"/>
</dbReference>
<dbReference type="KEGG" id="tcm:HL41_02885"/>
<dbReference type="HOGENOM" id="CLU_000445_70_50_0"/>
<protein>
    <recommendedName>
        <fullName evidence="8">Diguanylate phosphodiesterase</fullName>
    </recommendedName>
</protein>
<dbReference type="Gene3D" id="1.20.120.50">
    <property type="entry name" value="Hemerythrin-like"/>
    <property type="match status" value="1"/>
</dbReference>
<accession>A0A075WS08</accession>
<dbReference type="STRING" id="289377.HL41_02885"/>
<evidence type="ECO:0000259" key="4">
    <source>
        <dbReference type="PROSITE" id="PS50883"/>
    </source>
</evidence>
<evidence type="ECO:0000256" key="3">
    <source>
        <dbReference type="ARBA" id="ARBA00023004"/>
    </source>
</evidence>
<dbReference type="InterPro" id="IPR000160">
    <property type="entry name" value="GGDEF_dom"/>
</dbReference>
<dbReference type="SMART" id="SM00267">
    <property type="entry name" value="GGDEF"/>
    <property type="match status" value="1"/>
</dbReference>
<dbReference type="InterPro" id="IPR012827">
    <property type="entry name" value="Hemerythrin_metal-bd"/>
</dbReference>
<keyword evidence="7" id="KW-1185">Reference proteome</keyword>
<dbReference type="Pfam" id="PF01814">
    <property type="entry name" value="Hemerythrin"/>
    <property type="match status" value="1"/>
</dbReference>
<dbReference type="AlphaFoldDB" id="A0A075WS08"/>
<dbReference type="InterPro" id="IPR035919">
    <property type="entry name" value="EAL_sf"/>
</dbReference>
<dbReference type="PANTHER" id="PTHR33121">
    <property type="entry name" value="CYCLIC DI-GMP PHOSPHODIESTERASE PDEF"/>
    <property type="match status" value="1"/>
</dbReference>
<comment type="similarity">
    <text evidence="1">Belongs to the hemerythrin family.</text>
</comment>
<dbReference type="EMBL" id="CP008796">
    <property type="protein sequence ID" value="AIH03820.1"/>
    <property type="molecule type" value="Genomic_DNA"/>
</dbReference>
<dbReference type="Gene3D" id="3.30.70.270">
    <property type="match status" value="1"/>
</dbReference>
<dbReference type="SUPFAM" id="SSF55073">
    <property type="entry name" value="Nucleotide cyclase"/>
    <property type="match status" value="1"/>
</dbReference>
<evidence type="ECO:0000313" key="6">
    <source>
        <dbReference type="EMBL" id="AIH03820.1"/>
    </source>
</evidence>
<dbReference type="NCBIfam" id="TIGR02481">
    <property type="entry name" value="hemeryth_dom"/>
    <property type="match status" value="1"/>
</dbReference>
<evidence type="ECO:0000256" key="2">
    <source>
        <dbReference type="ARBA" id="ARBA00022723"/>
    </source>
</evidence>
<dbReference type="PROSITE" id="PS50887">
    <property type="entry name" value="GGDEF"/>
    <property type="match status" value="1"/>
</dbReference>
<dbReference type="GO" id="GO:0071111">
    <property type="term" value="F:cyclic-guanylate-specific phosphodiesterase activity"/>
    <property type="evidence" value="ECO:0007669"/>
    <property type="project" value="InterPro"/>
</dbReference>
<feature type="domain" description="EAL" evidence="4">
    <location>
        <begin position="322"/>
        <end position="574"/>
    </location>
</feature>
<dbReference type="SMART" id="SM00052">
    <property type="entry name" value="EAL"/>
    <property type="match status" value="1"/>
</dbReference>
<keyword evidence="2" id="KW-0479">Metal-binding</keyword>
<dbReference type="CDD" id="cd12107">
    <property type="entry name" value="Hemerythrin"/>
    <property type="match status" value="1"/>
</dbReference>
<dbReference type="InterPro" id="IPR050706">
    <property type="entry name" value="Cyclic-di-GMP_PDE-like"/>
</dbReference>
<organism evidence="6 7">
    <name type="scientific">Thermodesulfobacterium commune DSM 2178</name>
    <dbReference type="NCBI Taxonomy" id="289377"/>
    <lineage>
        <taxon>Bacteria</taxon>
        <taxon>Pseudomonadati</taxon>
        <taxon>Thermodesulfobacteriota</taxon>
        <taxon>Thermodesulfobacteria</taxon>
        <taxon>Thermodesulfobacteriales</taxon>
        <taxon>Thermodesulfobacteriaceae</taxon>
        <taxon>Thermodesulfobacterium</taxon>
    </lineage>
</organism>
<evidence type="ECO:0000259" key="5">
    <source>
        <dbReference type="PROSITE" id="PS50887"/>
    </source>
</evidence>
<dbReference type="InterPro" id="IPR029787">
    <property type="entry name" value="Nucleotide_cyclase"/>
</dbReference>
<dbReference type="PANTHER" id="PTHR33121:SF71">
    <property type="entry name" value="OXYGEN SENSOR PROTEIN DOSP"/>
    <property type="match status" value="1"/>
</dbReference>
<dbReference type="SUPFAM" id="SSF141868">
    <property type="entry name" value="EAL domain-like"/>
    <property type="match status" value="1"/>
</dbReference>
<sequence length="574" mass="68214">MPYIDWDHTWEIGIESIDNQHKMLVNLINKLYENIVFKPEISKDELLYTFQELYDYARYHFETEEAFIKAHAYPKLELHKKSHQTFVKKLDELYQKFEGENQENLKELVLSIFNFLKNWLFSHIITLDKEIEVYLKEVSTETPVEVNLYKLYGFLSKNESLEKLDQLIKRGEAKTISFILFDIDDFYLINLRYGFDVGDLVLEDFAKHLYKNLKEDQLWLAKFEGDRFGILLTDEQNFLKTFSTIKKVFQVTENYQFTLIKNQKVEIIRFNISLGLVVYPKHGNDPKDLLIKAEIAVKKAKEEGKNRWVMFSEEDYVEIKKLDRIKNLLDEALEKELVFPFVQPIFSAKTQKVIGGEVLLRVFCEEEKRFISAGEFIKFALKSNYLDRLEEVMFKKFKDYLKFYKFKNYMIFINRSITSFEKFERLIYEMEQWIDLVQKFKVKLVLEVTEASLIDFIDLVFFIKEKAKQNNILLAIDDFGAGHASFGYLLKFKPDFIKIDGDFVKASFHSEDNLKVLKGIIRLARDLKIKTIAEFVENKEIMDMLVRAKVDYLQGYYLAKPMSIEDFVKSYLTK</sequence>
<dbReference type="InterPro" id="IPR012312">
    <property type="entry name" value="Hemerythrin-like"/>
</dbReference>
<dbReference type="eggNOG" id="COG2200">
    <property type="taxonomic scope" value="Bacteria"/>
</dbReference>
<dbReference type="NCBIfam" id="TIGR00254">
    <property type="entry name" value="GGDEF"/>
    <property type="match status" value="1"/>
</dbReference>
<dbReference type="InterPro" id="IPR043128">
    <property type="entry name" value="Rev_trsase/Diguanyl_cyclase"/>
</dbReference>
<dbReference type="InterPro" id="IPR035938">
    <property type="entry name" value="Hemerythrin-like_sf"/>
</dbReference>